<dbReference type="RefSeq" id="WP_209402380.1">
    <property type="nucleotide sequence ID" value="NZ_JAGIYQ010000002.1"/>
</dbReference>
<feature type="transmembrane region" description="Helical" evidence="7">
    <location>
        <begin position="264"/>
        <end position="287"/>
    </location>
</feature>
<dbReference type="Gene3D" id="1.20.1250.20">
    <property type="entry name" value="MFS general substrate transporter like domains"/>
    <property type="match status" value="1"/>
</dbReference>
<accession>A0A940NL23</accession>
<dbReference type="PRINTS" id="PR01036">
    <property type="entry name" value="TCRTETB"/>
</dbReference>
<feature type="transmembrane region" description="Helical" evidence="7">
    <location>
        <begin position="161"/>
        <end position="183"/>
    </location>
</feature>
<evidence type="ECO:0000259" key="8">
    <source>
        <dbReference type="PROSITE" id="PS50850"/>
    </source>
</evidence>
<feature type="transmembrane region" description="Helical" evidence="7">
    <location>
        <begin position="104"/>
        <end position="122"/>
    </location>
</feature>
<dbReference type="SUPFAM" id="SSF103473">
    <property type="entry name" value="MFS general substrate transporter"/>
    <property type="match status" value="1"/>
</dbReference>
<dbReference type="InterPro" id="IPR020846">
    <property type="entry name" value="MFS_dom"/>
</dbReference>
<dbReference type="Pfam" id="PF07690">
    <property type="entry name" value="MFS_1"/>
    <property type="match status" value="1"/>
</dbReference>
<feature type="domain" description="Major facilitator superfamily (MFS) profile" evidence="8">
    <location>
        <begin position="9"/>
        <end position="558"/>
    </location>
</feature>
<feature type="transmembrane region" description="Helical" evidence="7">
    <location>
        <begin position="226"/>
        <end position="244"/>
    </location>
</feature>
<dbReference type="PROSITE" id="PS50850">
    <property type="entry name" value="MFS"/>
    <property type="match status" value="1"/>
</dbReference>
<keyword evidence="10" id="KW-1185">Reference proteome</keyword>
<dbReference type="GO" id="GO:0022857">
    <property type="term" value="F:transmembrane transporter activity"/>
    <property type="evidence" value="ECO:0007669"/>
    <property type="project" value="InterPro"/>
</dbReference>
<keyword evidence="4 7" id="KW-0812">Transmembrane</keyword>
<evidence type="ECO:0000256" key="6">
    <source>
        <dbReference type="ARBA" id="ARBA00023136"/>
    </source>
</evidence>
<evidence type="ECO:0000313" key="9">
    <source>
        <dbReference type="EMBL" id="MBP0724139.1"/>
    </source>
</evidence>
<dbReference type="EMBL" id="JAGIYQ010000002">
    <property type="protein sequence ID" value="MBP0724139.1"/>
    <property type="molecule type" value="Genomic_DNA"/>
</dbReference>
<dbReference type="PANTHER" id="PTHR42718">
    <property type="entry name" value="MAJOR FACILITATOR SUPERFAMILY MULTIDRUG TRANSPORTER MFSC"/>
    <property type="match status" value="1"/>
</dbReference>
<dbReference type="CDD" id="cd17321">
    <property type="entry name" value="MFS_MMR_MDR_like"/>
    <property type="match status" value="1"/>
</dbReference>
<dbReference type="Proteomes" id="UP000682134">
    <property type="component" value="Unassembled WGS sequence"/>
</dbReference>
<keyword evidence="3" id="KW-1003">Cell membrane</keyword>
<feature type="transmembrane region" description="Helical" evidence="7">
    <location>
        <begin position="535"/>
        <end position="553"/>
    </location>
</feature>
<comment type="subcellular location">
    <subcellularLocation>
        <location evidence="1">Cell membrane</location>
        <topology evidence="1">Multi-pass membrane protein</topology>
    </subcellularLocation>
</comment>
<name>A0A940NL23_9BACI</name>
<feature type="transmembrane region" description="Helical" evidence="7">
    <location>
        <begin position="356"/>
        <end position="379"/>
    </location>
</feature>
<dbReference type="InterPro" id="IPR036259">
    <property type="entry name" value="MFS_trans_sf"/>
</dbReference>
<dbReference type="PANTHER" id="PTHR42718:SF46">
    <property type="entry name" value="BLR6921 PROTEIN"/>
    <property type="match status" value="1"/>
</dbReference>
<dbReference type="GO" id="GO:0005886">
    <property type="term" value="C:plasma membrane"/>
    <property type="evidence" value="ECO:0007669"/>
    <property type="project" value="UniProtKB-SubCell"/>
</dbReference>
<sequence length="575" mass="63628">MPKNNSMKIVLLMCLGTFICMIDSTIMNITLPAIQADLNTSLETSSWMLNVYTMTIAVLAIPMARFAEMFGKSKFYIVGILLFGIGSLLCGFSTSGTLLIEARFLQSIGAAILIPLSMIIGVSSMPIDKRVIPLTLLGASQGLSTALGPTVGGIITEKISWNWVFYVNIPICVIALIGCLMLLPLKQEKRTKAKIDWLGLLFSISTLFPTNLVLIKGNAWGWASDKSISCYVISIISIIIFILIEKKVKNPMVNLKLFKDRQFLGSVLIVTSGFVFLIGVMVLLPQFLTRFQGKSELEAALLITPVSASIFIFSQLAGLLVKKIGFSIPVIIGFSIMGVAYYLLHNLSIESKSMEIIVLCTMLGIGFSFIISSATIASTSSFEGELLTSSQSVFSMLRQVGVVLAVAIFVGGLTSKIDNSKEKVLHYAKKQVEQLDIQESVKQKIFNQTKSVLQSDGKQSIKNQLFSENEHQKIVELNVKVILDKMPVQKREAAREKVYENVNQEVIRQETEIQKYSNNISSYSISTISSSFVSLYKMSMPFVFLCTLIAIVFRKEKVRINTKKSMEKPIVKELI</sequence>
<keyword evidence="5 7" id="KW-1133">Transmembrane helix</keyword>
<keyword evidence="6 7" id="KW-0472">Membrane</keyword>
<feature type="transmembrane region" description="Helical" evidence="7">
    <location>
        <begin position="195"/>
        <end position="214"/>
    </location>
</feature>
<evidence type="ECO:0000313" key="10">
    <source>
        <dbReference type="Proteomes" id="UP000682134"/>
    </source>
</evidence>
<feature type="transmembrane region" description="Helical" evidence="7">
    <location>
        <begin position="326"/>
        <end position="344"/>
    </location>
</feature>
<feature type="transmembrane region" description="Helical" evidence="7">
    <location>
        <begin position="299"/>
        <end position="319"/>
    </location>
</feature>
<reference evidence="9" key="1">
    <citation type="submission" date="2021-04" db="EMBL/GenBank/DDBJ databases">
        <title>Genome seq and assembly of Bacillus sp.</title>
        <authorList>
            <person name="Chhetri G."/>
        </authorList>
    </citation>
    <scope>NUCLEOTIDE SEQUENCE</scope>
    <source>
        <strain evidence="9">RG28</strain>
    </source>
</reference>
<evidence type="ECO:0000256" key="1">
    <source>
        <dbReference type="ARBA" id="ARBA00004651"/>
    </source>
</evidence>
<feature type="transmembrane region" description="Helical" evidence="7">
    <location>
        <begin position="75"/>
        <end position="98"/>
    </location>
</feature>
<feature type="transmembrane region" description="Helical" evidence="7">
    <location>
        <begin position="44"/>
        <end position="63"/>
    </location>
</feature>
<protein>
    <submittedName>
        <fullName evidence="9">MFS transporter</fullName>
    </submittedName>
</protein>
<comment type="caution">
    <text evidence="9">The sequence shown here is derived from an EMBL/GenBank/DDBJ whole genome shotgun (WGS) entry which is preliminary data.</text>
</comment>
<keyword evidence="2" id="KW-0813">Transport</keyword>
<evidence type="ECO:0000256" key="5">
    <source>
        <dbReference type="ARBA" id="ARBA00022989"/>
    </source>
</evidence>
<evidence type="ECO:0000256" key="2">
    <source>
        <dbReference type="ARBA" id="ARBA00022448"/>
    </source>
</evidence>
<evidence type="ECO:0000256" key="4">
    <source>
        <dbReference type="ARBA" id="ARBA00022692"/>
    </source>
</evidence>
<dbReference type="AlphaFoldDB" id="A0A940NL23"/>
<dbReference type="InterPro" id="IPR011701">
    <property type="entry name" value="MFS"/>
</dbReference>
<dbReference type="NCBIfam" id="TIGR00711">
    <property type="entry name" value="efflux_EmrB"/>
    <property type="match status" value="1"/>
</dbReference>
<evidence type="ECO:0000256" key="7">
    <source>
        <dbReference type="SAM" id="Phobius"/>
    </source>
</evidence>
<dbReference type="InterPro" id="IPR004638">
    <property type="entry name" value="EmrB-like"/>
</dbReference>
<evidence type="ECO:0000256" key="3">
    <source>
        <dbReference type="ARBA" id="ARBA00022475"/>
    </source>
</evidence>
<organism evidence="9 10">
    <name type="scientific">Gottfriedia endophytica</name>
    <dbReference type="NCBI Taxonomy" id="2820819"/>
    <lineage>
        <taxon>Bacteria</taxon>
        <taxon>Bacillati</taxon>
        <taxon>Bacillota</taxon>
        <taxon>Bacilli</taxon>
        <taxon>Bacillales</taxon>
        <taxon>Bacillaceae</taxon>
        <taxon>Gottfriedia</taxon>
    </lineage>
</organism>
<proteinExistence type="predicted"/>
<gene>
    <name evidence="9" type="ORF">J5Y03_02940</name>
</gene>
<dbReference type="Gene3D" id="1.20.1720.10">
    <property type="entry name" value="Multidrug resistance protein D"/>
    <property type="match status" value="1"/>
</dbReference>
<feature type="transmembrane region" description="Helical" evidence="7">
    <location>
        <begin position="400"/>
        <end position="417"/>
    </location>
</feature>